<comment type="caution">
    <text evidence="1">The sequence shown here is derived from an EMBL/GenBank/DDBJ whole genome shotgun (WGS) entry which is preliminary data.</text>
</comment>
<evidence type="ECO:0000313" key="1">
    <source>
        <dbReference type="EMBL" id="KWT82957.1"/>
    </source>
</evidence>
<keyword evidence="2" id="KW-1185">Reference proteome</keyword>
<name>A0ABR5SDC5_9BACT</name>
<reference evidence="1 2" key="1">
    <citation type="submission" date="2015-11" db="EMBL/GenBank/DDBJ databases">
        <authorList>
            <person name="Lin W."/>
        </authorList>
    </citation>
    <scope>NUCLEOTIDE SEQUENCE [LARGE SCALE GENOMIC DNA]</scope>
    <source>
        <strain evidence="1 2">HCH-1</strain>
    </source>
</reference>
<dbReference type="EMBL" id="LNQR01000081">
    <property type="protein sequence ID" value="KWT82957.1"/>
    <property type="molecule type" value="Genomic_DNA"/>
</dbReference>
<sequence length="135" mass="15838">MTMAEKSKWDDELEKLLKEYPMHPFRPLAYYDKHLDCIRVQVKECSYTEERINRFFTLWYANHSEPNNCIGFTIKGVAHIFVKMGLPKTSPTPIVKVLDTILKLYPEQTVNDTVEQIRGCFTSFLQLPVDELSYT</sequence>
<protein>
    <submittedName>
        <fullName evidence="1">Uncharacterized protein</fullName>
    </submittedName>
</protein>
<proteinExistence type="predicted"/>
<organism evidence="1 2">
    <name type="scientific">Candidatus Magnetominusculus xianensis</name>
    <dbReference type="NCBI Taxonomy" id="1748249"/>
    <lineage>
        <taxon>Bacteria</taxon>
        <taxon>Pseudomonadati</taxon>
        <taxon>Nitrospirota</taxon>
        <taxon>Nitrospiria</taxon>
        <taxon>Nitrospirales</taxon>
        <taxon>Nitrospiraceae</taxon>
        <taxon>Candidatus Magnetominusculus</taxon>
    </lineage>
</organism>
<evidence type="ECO:0000313" key="2">
    <source>
        <dbReference type="Proteomes" id="UP000060487"/>
    </source>
</evidence>
<gene>
    <name evidence="1" type="ORF">ASN18_2318</name>
</gene>
<accession>A0ABR5SDC5</accession>
<dbReference type="Proteomes" id="UP000060487">
    <property type="component" value="Unassembled WGS sequence"/>
</dbReference>